<evidence type="ECO:0000313" key="3">
    <source>
        <dbReference type="Proteomes" id="UP001179952"/>
    </source>
</evidence>
<feature type="region of interest" description="Disordered" evidence="1">
    <location>
        <begin position="52"/>
        <end position="71"/>
    </location>
</feature>
<proteinExistence type="predicted"/>
<organism evidence="2 3">
    <name type="scientific">Acorus gramineus</name>
    <name type="common">Dwarf sweet flag</name>
    <dbReference type="NCBI Taxonomy" id="55184"/>
    <lineage>
        <taxon>Eukaryota</taxon>
        <taxon>Viridiplantae</taxon>
        <taxon>Streptophyta</taxon>
        <taxon>Embryophyta</taxon>
        <taxon>Tracheophyta</taxon>
        <taxon>Spermatophyta</taxon>
        <taxon>Magnoliopsida</taxon>
        <taxon>Liliopsida</taxon>
        <taxon>Acoraceae</taxon>
        <taxon>Acorus</taxon>
    </lineage>
</organism>
<reference evidence="2" key="1">
    <citation type="journal article" date="2023" name="Nat. Commun.">
        <title>Diploid and tetraploid genomes of Acorus and the evolution of monocots.</title>
        <authorList>
            <person name="Ma L."/>
            <person name="Liu K.W."/>
            <person name="Li Z."/>
            <person name="Hsiao Y.Y."/>
            <person name="Qi Y."/>
            <person name="Fu T."/>
            <person name="Tang G.D."/>
            <person name="Zhang D."/>
            <person name="Sun W.H."/>
            <person name="Liu D.K."/>
            <person name="Li Y."/>
            <person name="Chen G.Z."/>
            <person name="Liu X.D."/>
            <person name="Liao X.Y."/>
            <person name="Jiang Y.T."/>
            <person name="Yu X."/>
            <person name="Hao Y."/>
            <person name="Huang J."/>
            <person name="Zhao X.W."/>
            <person name="Ke S."/>
            <person name="Chen Y.Y."/>
            <person name="Wu W.L."/>
            <person name="Hsu J.L."/>
            <person name="Lin Y.F."/>
            <person name="Huang M.D."/>
            <person name="Li C.Y."/>
            <person name="Huang L."/>
            <person name="Wang Z.W."/>
            <person name="Zhao X."/>
            <person name="Zhong W.Y."/>
            <person name="Peng D.H."/>
            <person name="Ahmad S."/>
            <person name="Lan S."/>
            <person name="Zhang J.S."/>
            <person name="Tsai W.C."/>
            <person name="Van de Peer Y."/>
            <person name="Liu Z.J."/>
        </authorList>
    </citation>
    <scope>NUCLEOTIDE SEQUENCE</scope>
    <source>
        <strain evidence="2">SCP</strain>
    </source>
</reference>
<reference evidence="2" key="2">
    <citation type="submission" date="2023-06" db="EMBL/GenBank/DDBJ databases">
        <authorList>
            <person name="Ma L."/>
            <person name="Liu K.-W."/>
            <person name="Li Z."/>
            <person name="Hsiao Y.-Y."/>
            <person name="Qi Y."/>
            <person name="Fu T."/>
            <person name="Tang G."/>
            <person name="Zhang D."/>
            <person name="Sun W.-H."/>
            <person name="Liu D.-K."/>
            <person name="Li Y."/>
            <person name="Chen G.-Z."/>
            <person name="Liu X.-D."/>
            <person name="Liao X.-Y."/>
            <person name="Jiang Y.-T."/>
            <person name="Yu X."/>
            <person name="Hao Y."/>
            <person name="Huang J."/>
            <person name="Zhao X.-W."/>
            <person name="Ke S."/>
            <person name="Chen Y.-Y."/>
            <person name="Wu W.-L."/>
            <person name="Hsu J.-L."/>
            <person name="Lin Y.-F."/>
            <person name="Huang M.-D."/>
            <person name="Li C.-Y."/>
            <person name="Huang L."/>
            <person name="Wang Z.-W."/>
            <person name="Zhao X."/>
            <person name="Zhong W.-Y."/>
            <person name="Peng D.-H."/>
            <person name="Ahmad S."/>
            <person name="Lan S."/>
            <person name="Zhang J.-S."/>
            <person name="Tsai W.-C."/>
            <person name="Van De Peer Y."/>
            <person name="Liu Z.-J."/>
        </authorList>
    </citation>
    <scope>NUCLEOTIDE SEQUENCE</scope>
    <source>
        <strain evidence="2">SCP</strain>
        <tissue evidence="2">Leaves</tissue>
    </source>
</reference>
<sequence length="165" mass="18856">MNFKKAFECLEEQDFSFKKEIEYEIPDEDGWDRAKTFCKFLKTFYGATKRLSGPEGSPIHGNGSCEGDNENTVEQPNALELANIQNSETSDAHSLMISMWGDLIRQPGQIFHNVNHFHRDLCNFAIAHGLRRAGHPKAGKKWVQNLLETIFKLIPYSLQRIRGSN</sequence>
<accession>A0AAV9AJA8</accession>
<dbReference type="AlphaFoldDB" id="A0AAV9AJA8"/>
<dbReference type="EMBL" id="JAUJYN010000009">
    <property type="protein sequence ID" value="KAK1263916.1"/>
    <property type="molecule type" value="Genomic_DNA"/>
</dbReference>
<dbReference type="Proteomes" id="UP001179952">
    <property type="component" value="Unassembled WGS sequence"/>
</dbReference>
<evidence type="ECO:0000313" key="2">
    <source>
        <dbReference type="EMBL" id="KAK1263916.1"/>
    </source>
</evidence>
<name>A0AAV9AJA8_ACOGR</name>
<protein>
    <submittedName>
        <fullName evidence="2">Uncharacterized protein</fullName>
    </submittedName>
</protein>
<keyword evidence="3" id="KW-1185">Reference proteome</keyword>
<gene>
    <name evidence="2" type="ORF">QJS04_geneDACA016264</name>
</gene>
<evidence type="ECO:0000256" key="1">
    <source>
        <dbReference type="SAM" id="MobiDB-lite"/>
    </source>
</evidence>
<comment type="caution">
    <text evidence="2">The sequence shown here is derived from an EMBL/GenBank/DDBJ whole genome shotgun (WGS) entry which is preliminary data.</text>
</comment>